<proteinExistence type="predicted"/>
<organism evidence="5 6">
    <name type="scientific">Steinernema carpocapsae</name>
    <name type="common">Entomopathogenic nematode</name>
    <dbReference type="NCBI Taxonomy" id="34508"/>
    <lineage>
        <taxon>Eukaryota</taxon>
        <taxon>Metazoa</taxon>
        <taxon>Ecdysozoa</taxon>
        <taxon>Nematoda</taxon>
        <taxon>Chromadorea</taxon>
        <taxon>Rhabditida</taxon>
        <taxon>Tylenchina</taxon>
        <taxon>Panagrolaimomorpha</taxon>
        <taxon>Strongyloidoidea</taxon>
        <taxon>Steinernematidae</taxon>
        <taxon>Steinernema</taxon>
    </lineage>
</organism>
<keyword evidence="6" id="KW-1185">Reference proteome</keyword>
<dbReference type="InterPro" id="IPR013087">
    <property type="entry name" value="Znf_C2H2_type"/>
</dbReference>
<feature type="region of interest" description="Disordered" evidence="3">
    <location>
        <begin position="1"/>
        <end position="73"/>
    </location>
</feature>
<keyword evidence="2" id="KW-0479">Metal-binding</keyword>
<evidence type="ECO:0000313" key="5">
    <source>
        <dbReference type="EMBL" id="TKR60458.1"/>
    </source>
</evidence>
<dbReference type="SUPFAM" id="SSF56349">
    <property type="entry name" value="DNA breaking-rejoining enzymes"/>
    <property type="match status" value="1"/>
</dbReference>
<dbReference type="AlphaFoldDB" id="A0A4U5LW78"/>
<gene>
    <name evidence="5" type="ORF">L596_027703</name>
</gene>
<keyword evidence="1" id="KW-0233">DNA recombination</keyword>
<dbReference type="Gene3D" id="1.10.443.10">
    <property type="entry name" value="Intergrase catalytic core"/>
    <property type="match status" value="1"/>
</dbReference>
<evidence type="ECO:0000256" key="3">
    <source>
        <dbReference type="SAM" id="MobiDB-lite"/>
    </source>
</evidence>
<feature type="compositionally biased region" description="Basic and acidic residues" evidence="3">
    <location>
        <begin position="199"/>
        <end position="209"/>
    </location>
</feature>
<dbReference type="InterPro" id="IPR013762">
    <property type="entry name" value="Integrase-like_cat_sf"/>
</dbReference>
<name>A0A4U5LW78_STECR</name>
<protein>
    <recommendedName>
        <fullName evidence="4">C2H2-type domain-containing protein</fullName>
    </recommendedName>
</protein>
<feature type="domain" description="C2H2-type" evidence="4">
    <location>
        <begin position="679"/>
        <end position="706"/>
    </location>
</feature>
<feature type="region of interest" description="Disordered" evidence="3">
    <location>
        <begin position="89"/>
        <end position="122"/>
    </location>
</feature>
<feature type="compositionally biased region" description="Low complexity" evidence="3">
    <location>
        <begin position="58"/>
        <end position="70"/>
    </location>
</feature>
<dbReference type="GO" id="GO:0008270">
    <property type="term" value="F:zinc ion binding"/>
    <property type="evidence" value="ECO:0007669"/>
    <property type="project" value="UniProtKB-KW"/>
</dbReference>
<feature type="compositionally biased region" description="Basic residues" evidence="3">
    <location>
        <begin position="168"/>
        <end position="198"/>
    </location>
</feature>
<keyword evidence="2" id="KW-0863">Zinc-finger</keyword>
<sequence>MVSDGDEEWVPPGKRRRRTKTKGASTASVTAVAPRKAPKQLRKESTSLPEKSRRPLKKASATRVTAVAASKPKDMKQTLLTSFFTRKKREPMAAKKRLRSKAPARARSKVPSKLKDANTSIEHEPNVIPRSWELLMDYREAQNEEDLEPDLSTAWGIIDEGAPVAVSTKKRAVQQARKRHRSKARPRKHATKKPGTKRKSSENGDKILDDDTAWPPDSDTEDSDEEEEEEEVYPDNANDPRLPEILSSVDLWIEHCSNEALKRCKADFNEALRSPRQFLQMRPYQRGHLRRHRTIFKRKWPITKRDLWSYLRSHPIDTGNLSHVEERVFVLLSCHLGARLGELEQMKRQDISFDVRYTTAKIAVENHKRRTRFGGEAIVYEIHEDQTQFCPIRWLRQLLSLRADPSCKQQTPLLFPSMNREYVRDLMAHTAHFFGVHSTKVSHRSFLHTGREQIRSALMNGRNWTSEAAYGYLIYDKRNINELLPRFRRILKDDPNAVPEDYFIYVSQIGNPANIVHYEDKICKIIAPLLGTLDAAWFINSVVIHHSNPQGPPPKEELVVEDGKMDEDEFTAQPPLPCCLWKLRNRATWITARRRSVGNANSTSTSRPNTKGFASRRLLRPGDEVPTRKEIPHAVCMSRTPHGHRADHAQVPFRRMREDISLAKRTRPARRGQHEGFRFKCDYCGLEMKSRHGRKTHMKYNCPERPMDIERTMLKCHFADCEKTFRWHANSTSTSRPNTKGFASSAITAAWR</sequence>
<reference evidence="5 6" key="2">
    <citation type="journal article" date="2019" name="G3 (Bethesda)">
        <title>Hybrid Assembly of the Genome of the Entomopathogenic Nematode Steinernema carpocapsae Identifies the X-Chromosome.</title>
        <authorList>
            <person name="Serra L."/>
            <person name="Macchietto M."/>
            <person name="Macias-Munoz A."/>
            <person name="McGill C.J."/>
            <person name="Rodriguez I.M."/>
            <person name="Rodriguez B."/>
            <person name="Murad R."/>
            <person name="Mortazavi A."/>
        </authorList>
    </citation>
    <scope>NUCLEOTIDE SEQUENCE [LARGE SCALE GENOMIC DNA]</scope>
    <source>
        <strain evidence="5 6">ALL</strain>
    </source>
</reference>
<dbReference type="Proteomes" id="UP000298663">
    <property type="component" value="Unassembled WGS sequence"/>
</dbReference>
<dbReference type="InterPro" id="IPR011010">
    <property type="entry name" value="DNA_brk_join_enz"/>
</dbReference>
<keyword evidence="2" id="KW-0862">Zinc</keyword>
<comment type="caution">
    <text evidence="5">The sequence shown here is derived from an EMBL/GenBank/DDBJ whole genome shotgun (WGS) entry which is preliminary data.</text>
</comment>
<reference evidence="5 6" key="1">
    <citation type="journal article" date="2015" name="Genome Biol.">
        <title>Comparative genomics of Steinernema reveals deeply conserved gene regulatory networks.</title>
        <authorList>
            <person name="Dillman A.R."/>
            <person name="Macchietto M."/>
            <person name="Porter C.F."/>
            <person name="Rogers A."/>
            <person name="Williams B."/>
            <person name="Antoshechkin I."/>
            <person name="Lee M.M."/>
            <person name="Goodwin Z."/>
            <person name="Lu X."/>
            <person name="Lewis E.E."/>
            <person name="Goodrich-Blair H."/>
            <person name="Stock S.P."/>
            <person name="Adams B.J."/>
            <person name="Sternberg P.W."/>
            <person name="Mortazavi A."/>
        </authorList>
    </citation>
    <scope>NUCLEOTIDE SEQUENCE [LARGE SCALE GENOMIC DNA]</scope>
    <source>
        <strain evidence="5 6">ALL</strain>
    </source>
</reference>
<accession>A0A4U5LW78</accession>
<dbReference type="PROSITE" id="PS50157">
    <property type="entry name" value="ZINC_FINGER_C2H2_2"/>
    <property type="match status" value="1"/>
</dbReference>
<feature type="compositionally biased region" description="Basic residues" evidence="3">
    <location>
        <begin position="89"/>
        <end position="112"/>
    </location>
</feature>
<dbReference type="GO" id="GO:0003677">
    <property type="term" value="F:DNA binding"/>
    <property type="evidence" value="ECO:0007669"/>
    <property type="project" value="InterPro"/>
</dbReference>
<evidence type="ECO:0000256" key="1">
    <source>
        <dbReference type="ARBA" id="ARBA00023172"/>
    </source>
</evidence>
<feature type="compositionally biased region" description="Basic and acidic residues" evidence="3">
    <location>
        <begin position="41"/>
        <end position="53"/>
    </location>
</feature>
<evidence type="ECO:0000259" key="4">
    <source>
        <dbReference type="PROSITE" id="PS50157"/>
    </source>
</evidence>
<feature type="region of interest" description="Disordered" evidence="3">
    <location>
        <begin position="162"/>
        <end position="241"/>
    </location>
</feature>
<feature type="compositionally biased region" description="Basic and acidic residues" evidence="3">
    <location>
        <begin position="113"/>
        <end position="122"/>
    </location>
</feature>
<dbReference type="GO" id="GO:0006310">
    <property type="term" value="P:DNA recombination"/>
    <property type="evidence" value="ECO:0007669"/>
    <property type="project" value="UniProtKB-KW"/>
</dbReference>
<evidence type="ECO:0000256" key="2">
    <source>
        <dbReference type="PROSITE-ProRule" id="PRU00042"/>
    </source>
</evidence>
<evidence type="ECO:0000313" key="6">
    <source>
        <dbReference type="Proteomes" id="UP000298663"/>
    </source>
</evidence>
<feature type="compositionally biased region" description="Acidic residues" evidence="3">
    <location>
        <begin position="210"/>
        <end position="233"/>
    </location>
</feature>
<dbReference type="EMBL" id="AZBU02000011">
    <property type="protein sequence ID" value="TKR60458.1"/>
    <property type="molecule type" value="Genomic_DNA"/>
</dbReference>
<dbReference type="GO" id="GO:0015074">
    <property type="term" value="P:DNA integration"/>
    <property type="evidence" value="ECO:0007669"/>
    <property type="project" value="InterPro"/>
</dbReference>
<feature type="region of interest" description="Disordered" evidence="3">
    <location>
        <begin position="730"/>
        <end position="752"/>
    </location>
</feature>